<organism evidence="8 10">
    <name type="scientific">Archangium gephyra</name>
    <dbReference type="NCBI Taxonomy" id="48"/>
    <lineage>
        <taxon>Bacteria</taxon>
        <taxon>Pseudomonadati</taxon>
        <taxon>Myxococcota</taxon>
        <taxon>Myxococcia</taxon>
        <taxon>Myxococcales</taxon>
        <taxon>Cystobacterineae</taxon>
        <taxon>Archangiaceae</taxon>
        <taxon>Archangium</taxon>
    </lineage>
</organism>
<keyword evidence="6" id="KW-0472">Membrane</keyword>
<keyword evidence="4" id="KW-0812">Transmembrane</keyword>
<evidence type="ECO:0000256" key="3">
    <source>
        <dbReference type="ARBA" id="ARBA00022475"/>
    </source>
</evidence>
<dbReference type="InterPro" id="IPR023090">
    <property type="entry name" value="UPF0702_alpha/beta_dom_sf"/>
</dbReference>
<comment type="similarity">
    <text evidence="2">Belongs to the UPF0702 family.</text>
</comment>
<dbReference type="InterPro" id="IPR007353">
    <property type="entry name" value="DUF421"/>
</dbReference>
<evidence type="ECO:0000313" key="8">
    <source>
        <dbReference type="EMBL" id="AKI99984.1"/>
    </source>
</evidence>
<name>A0AAC8TBM4_9BACT</name>
<comment type="subcellular location">
    <subcellularLocation>
        <location evidence="1">Cell membrane</location>
        <topology evidence="1">Multi-pass membrane protein</topology>
    </subcellularLocation>
</comment>
<feature type="domain" description="YetF C-terminal" evidence="7">
    <location>
        <begin position="98"/>
        <end position="159"/>
    </location>
</feature>
<proteinExistence type="inferred from homology"/>
<keyword evidence="3" id="KW-1003">Cell membrane</keyword>
<evidence type="ECO:0000313" key="9">
    <source>
        <dbReference type="EMBL" id="REG33307.1"/>
    </source>
</evidence>
<reference evidence="9 11" key="2">
    <citation type="submission" date="2018-08" db="EMBL/GenBank/DDBJ databases">
        <title>Genomic Encyclopedia of Archaeal and Bacterial Type Strains, Phase II (KMG-II): from individual species to whole genera.</title>
        <authorList>
            <person name="Goeker M."/>
        </authorList>
    </citation>
    <scope>NUCLEOTIDE SEQUENCE [LARGE SCALE GENOMIC DNA]</scope>
    <source>
        <strain evidence="9 11">DSM 2261</strain>
    </source>
</reference>
<dbReference type="Pfam" id="PF04239">
    <property type="entry name" value="DUF421"/>
    <property type="match status" value="1"/>
</dbReference>
<evidence type="ECO:0000256" key="1">
    <source>
        <dbReference type="ARBA" id="ARBA00004651"/>
    </source>
</evidence>
<keyword evidence="5" id="KW-1133">Transmembrane helix</keyword>
<dbReference type="Proteomes" id="UP000256345">
    <property type="component" value="Unassembled WGS sequence"/>
</dbReference>
<dbReference type="EMBL" id="QUMU01000004">
    <property type="protein sequence ID" value="REG33307.1"/>
    <property type="molecule type" value="Genomic_DNA"/>
</dbReference>
<evidence type="ECO:0000256" key="6">
    <source>
        <dbReference type="ARBA" id="ARBA00023136"/>
    </source>
</evidence>
<evidence type="ECO:0000256" key="5">
    <source>
        <dbReference type="ARBA" id="ARBA00022989"/>
    </source>
</evidence>
<dbReference type="GO" id="GO:0005886">
    <property type="term" value="C:plasma membrane"/>
    <property type="evidence" value="ECO:0007669"/>
    <property type="project" value="UniProtKB-SubCell"/>
</dbReference>
<evidence type="ECO:0000256" key="2">
    <source>
        <dbReference type="ARBA" id="ARBA00006448"/>
    </source>
</evidence>
<protein>
    <submittedName>
        <fullName evidence="9">Uncharacterized protein DUF421</fullName>
    </submittedName>
</protein>
<reference evidence="8 10" key="1">
    <citation type="submission" date="2015-05" db="EMBL/GenBank/DDBJ databases">
        <title>Genome assembly of Archangium gephyra DSM 2261.</title>
        <authorList>
            <person name="Sharma G."/>
            <person name="Subramanian S."/>
        </authorList>
    </citation>
    <scope>NUCLEOTIDE SEQUENCE [LARGE SCALE GENOMIC DNA]</scope>
    <source>
        <strain evidence="8 10">DSM 2261</strain>
    </source>
</reference>
<accession>A0AAC8TBM4</accession>
<dbReference type="AlphaFoldDB" id="A0AAC8TBM4"/>
<evidence type="ECO:0000259" key="7">
    <source>
        <dbReference type="Pfam" id="PF04239"/>
    </source>
</evidence>
<evidence type="ECO:0000313" key="10">
    <source>
        <dbReference type="Proteomes" id="UP000035579"/>
    </source>
</evidence>
<keyword evidence="11" id="KW-1185">Reference proteome</keyword>
<dbReference type="PANTHER" id="PTHR34582:SF6">
    <property type="entry name" value="UPF0702 TRANSMEMBRANE PROTEIN YCAP"/>
    <property type="match status" value="1"/>
</dbReference>
<sequence>MKPFDWHGIWAPEMHPLEVIFRVSMVFLFSQLVLRLLGRKELGRYSTFDLALLFLLTVCLRRTLVGDDDSLTTGFIALATLGAWDRFFSWLSFRDRAAARLLEGRPLELVHEGELVHENLRKSRISRKELLSRLRSHGRDDLGTVRAAFLEPNGRVTFLFREAGQ</sequence>
<gene>
    <name evidence="8" type="ORF">AA314_01611</name>
    <name evidence="9" type="ORF">ATI61_104598</name>
</gene>
<dbReference type="Gene3D" id="3.30.240.20">
    <property type="entry name" value="bsu07140 like domains"/>
    <property type="match status" value="1"/>
</dbReference>
<evidence type="ECO:0000256" key="4">
    <source>
        <dbReference type="ARBA" id="ARBA00022692"/>
    </source>
</evidence>
<dbReference type="EMBL" id="CP011509">
    <property type="protein sequence ID" value="AKI99984.1"/>
    <property type="molecule type" value="Genomic_DNA"/>
</dbReference>
<dbReference type="Proteomes" id="UP000035579">
    <property type="component" value="Chromosome"/>
</dbReference>
<dbReference type="PANTHER" id="PTHR34582">
    <property type="entry name" value="UPF0702 TRANSMEMBRANE PROTEIN YCAP"/>
    <property type="match status" value="1"/>
</dbReference>
<evidence type="ECO:0000313" key="11">
    <source>
        <dbReference type="Proteomes" id="UP000256345"/>
    </source>
</evidence>
<dbReference type="RefSeq" id="WP_047854922.1">
    <property type="nucleotide sequence ID" value="NZ_CP011509.1"/>
</dbReference>
<dbReference type="KEGG" id="age:AA314_01611"/>